<dbReference type="eggNOG" id="ENOG502S5AS">
    <property type="taxonomic scope" value="Eukaryota"/>
</dbReference>
<sequence length="311" mass="35506">MIDHVKEAPYCVVCRRSSDVKWRKHLFSRKHQQATHQFLELQANRVAALVGDDCTLPVASWTSWRCVFCASSIPRGDALIHVRSNLHRKRVVDFCRQYRCDGDRKMRHKLWNQMMQQSREVETIVCDTSKPDDHGQQEKEEHCQVKDTTNGRIAAFLTSATSRLQEVETERRRRNVDGSQAVPSIAASATPAAHQKLHEVVLGPLEGAMVTRNCKTVVSADGVLQNPSGRHEGRRVWGGGIVKLRKNEWITWPIDQLVKEEQSVQPAATQLTEPSVSETYTVQQCRPGWCRRKRSTNSAIVETKWHPLVTW</sequence>
<evidence type="ECO:0000313" key="1">
    <source>
        <dbReference type="EnsemblProtists" id="HpaP814722"/>
    </source>
</evidence>
<dbReference type="Pfam" id="PF14968">
    <property type="entry name" value="CCDC84"/>
    <property type="match status" value="1"/>
</dbReference>
<dbReference type="InParanoid" id="M4C6I6"/>
<dbReference type="InterPro" id="IPR028015">
    <property type="entry name" value="CCDC84-like"/>
</dbReference>
<dbReference type="AlphaFoldDB" id="M4C6I6"/>
<reference evidence="2" key="1">
    <citation type="journal article" date="2010" name="Science">
        <title>Signatures of adaptation to obligate biotrophy in the Hyaloperonospora arabidopsidis genome.</title>
        <authorList>
            <person name="Baxter L."/>
            <person name="Tripathy S."/>
            <person name="Ishaque N."/>
            <person name="Boot N."/>
            <person name="Cabral A."/>
            <person name="Kemen E."/>
            <person name="Thines M."/>
            <person name="Ah-Fong A."/>
            <person name="Anderson R."/>
            <person name="Badejoko W."/>
            <person name="Bittner-Eddy P."/>
            <person name="Boore J.L."/>
            <person name="Chibucos M.C."/>
            <person name="Coates M."/>
            <person name="Dehal P."/>
            <person name="Delehaunty K."/>
            <person name="Dong S."/>
            <person name="Downton P."/>
            <person name="Dumas B."/>
            <person name="Fabro G."/>
            <person name="Fronick C."/>
            <person name="Fuerstenberg S.I."/>
            <person name="Fulton L."/>
            <person name="Gaulin E."/>
            <person name="Govers F."/>
            <person name="Hughes L."/>
            <person name="Humphray S."/>
            <person name="Jiang R.H."/>
            <person name="Judelson H."/>
            <person name="Kamoun S."/>
            <person name="Kyung K."/>
            <person name="Meijer H."/>
            <person name="Minx P."/>
            <person name="Morris P."/>
            <person name="Nelson J."/>
            <person name="Phuntumart V."/>
            <person name="Qutob D."/>
            <person name="Rehmany A."/>
            <person name="Rougon-Cardoso A."/>
            <person name="Ryden P."/>
            <person name="Torto-Alalibo T."/>
            <person name="Studholme D."/>
            <person name="Wang Y."/>
            <person name="Win J."/>
            <person name="Wood J."/>
            <person name="Clifton S.W."/>
            <person name="Rogers J."/>
            <person name="Van den Ackerveken G."/>
            <person name="Jones J.D."/>
            <person name="McDowell J.M."/>
            <person name="Beynon J."/>
            <person name="Tyler B.M."/>
        </authorList>
    </citation>
    <scope>NUCLEOTIDE SEQUENCE [LARGE SCALE GENOMIC DNA]</scope>
    <source>
        <strain evidence="2">Emoy2</strain>
    </source>
</reference>
<evidence type="ECO:0000313" key="2">
    <source>
        <dbReference type="Proteomes" id="UP000011713"/>
    </source>
</evidence>
<proteinExistence type="predicted"/>
<dbReference type="HOGENOM" id="CLU_045763_0_0_1"/>
<name>M4C6I6_HYAAE</name>
<dbReference type="EnsemblProtists" id="HpaT814722">
    <property type="protein sequence ID" value="HpaP814722"/>
    <property type="gene ID" value="HpaG814722"/>
</dbReference>
<dbReference type="VEuPathDB" id="FungiDB:HpaG814722"/>
<protein>
    <submittedName>
        <fullName evidence="1">Uncharacterized protein</fullName>
    </submittedName>
</protein>
<organism evidence="1 2">
    <name type="scientific">Hyaloperonospora arabidopsidis (strain Emoy2)</name>
    <name type="common">Downy mildew agent</name>
    <name type="synonym">Peronospora arabidopsidis</name>
    <dbReference type="NCBI Taxonomy" id="559515"/>
    <lineage>
        <taxon>Eukaryota</taxon>
        <taxon>Sar</taxon>
        <taxon>Stramenopiles</taxon>
        <taxon>Oomycota</taxon>
        <taxon>Peronosporomycetes</taxon>
        <taxon>Peronosporales</taxon>
        <taxon>Peronosporaceae</taxon>
        <taxon>Hyaloperonospora</taxon>
    </lineage>
</organism>
<keyword evidence="2" id="KW-1185">Reference proteome</keyword>
<accession>M4C6I6</accession>
<dbReference type="Proteomes" id="UP000011713">
    <property type="component" value="Unassembled WGS sequence"/>
</dbReference>
<dbReference type="EMBL" id="ABWE02001304">
    <property type="status" value="NOT_ANNOTATED_CDS"/>
    <property type="molecule type" value="Genomic_DNA"/>
</dbReference>
<reference evidence="1" key="2">
    <citation type="submission" date="2015-06" db="UniProtKB">
        <authorList>
            <consortium name="EnsemblProtists"/>
        </authorList>
    </citation>
    <scope>IDENTIFICATION</scope>
    <source>
        <strain evidence="1">Emoy2</strain>
    </source>
</reference>